<dbReference type="Pfam" id="PF22624">
    <property type="entry name" value="AASDHPPT_N"/>
    <property type="match status" value="1"/>
</dbReference>
<dbReference type="PANTHER" id="PTHR12215">
    <property type="entry name" value="PHOSPHOPANTETHEINE TRANSFERASE"/>
    <property type="match status" value="1"/>
</dbReference>
<reference evidence="5 6" key="1">
    <citation type="journal article" date="2016" name="Sci. Rep.">
        <title>Penicillium arizonense, a new, genome sequenced fungal species, reveals a high chemical diversity in secreted metabolites.</title>
        <authorList>
            <person name="Grijseels S."/>
            <person name="Nielsen J.C."/>
            <person name="Randelovic M."/>
            <person name="Nielsen J."/>
            <person name="Nielsen K.F."/>
            <person name="Workman M."/>
            <person name="Frisvad J.C."/>
        </authorList>
    </citation>
    <scope>NUCLEOTIDE SEQUENCE [LARGE SCALE GENOMIC DNA]</scope>
    <source>
        <strain evidence="5 6">CBS 141311</strain>
    </source>
</reference>
<dbReference type="GO" id="GO:0005829">
    <property type="term" value="C:cytosol"/>
    <property type="evidence" value="ECO:0007669"/>
    <property type="project" value="TreeGrafter"/>
</dbReference>
<dbReference type="GO" id="GO:0019878">
    <property type="term" value="P:lysine biosynthetic process via aminoadipic acid"/>
    <property type="evidence" value="ECO:0007669"/>
    <property type="project" value="TreeGrafter"/>
</dbReference>
<dbReference type="InterPro" id="IPR050559">
    <property type="entry name" value="P-Pant_transferase_sf"/>
</dbReference>
<dbReference type="PANTHER" id="PTHR12215:SF10">
    <property type="entry name" value="L-AMINOADIPATE-SEMIALDEHYDE DEHYDROGENASE-PHOSPHOPANTETHEINYL TRANSFERASE"/>
    <property type="match status" value="1"/>
</dbReference>
<gene>
    <name evidence="5" type="ORF">PENARI_c009G02142</name>
</gene>
<keyword evidence="6" id="KW-1185">Reference proteome</keyword>
<keyword evidence="2" id="KW-0808">Transferase</keyword>
<dbReference type="SUPFAM" id="SSF56214">
    <property type="entry name" value="4'-phosphopantetheinyl transferase"/>
    <property type="match status" value="2"/>
</dbReference>
<comment type="caution">
    <text evidence="5">The sequence shown here is derived from an EMBL/GenBank/DDBJ whole genome shotgun (WGS) entry which is preliminary data.</text>
</comment>
<evidence type="ECO:0000313" key="5">
    <source>
        <dbReference type="EMBL" id="OGE52763.1"/>
    </source>
</evidence>
<evidence type="ECO:0000256" key="1">
    <source>
        <dbReference type="ARBA" id="ARBA00013172"/>
    </source>
</evidence>
<feature type="domain" description="4'-phosphopantetheinyl transferase N-terminal" evidence="4">
    <location>
        <begin position="80"/>
        <end position="160"/>
    </location>
</feature>
<evidence type="ECO:0000259" key="3">
    <source>
        <dbReference type="Pfam" id="PF01648"/>
    </source>
</evidence>
<protein>
    <recommendedName>
        <fullName evidence="1">holo-[acyl-carrier-protein] synthase</fullName>
        <ecNumber evidence="1">2.7.8.7</ecNumber>
    </recommendedName>
</protein>
<evidence type="ECO:0000256" key="2">
    <source>
        <dbReference type="ARBA" id="ARBA00022679"/>
    </source>
</evidence>
<dbReference type="OrthoDB" id="26719at2759"/>
<dbReference type="InterPro" id="IPR008278">
    <property type="entry name" value="4-PPantetheinyl_Trfase_dom"/>
</dbReference>
<dbReference type="AlphaFoldDB" id="A0A1F5LHQ3"/>
<evidence type="ECO:0000313" key="6">
    <source>
        <dbReference type="Proteomes" id="UP000177622"/>
    </source>
</evidence>
<dbReference type="Proteomes" id="UP000177622">
    <property type="component" value="Unassembled WGS sequence"/>
</dbReference>
<evidence type="ECO:0000259" key="4">
    <source>
        <dbReference type="Pfam" id="PF22624"/>
    </source>
</evidence>
<accession>A0A1F5LHQ3</accession>
<dbReference type="GeneID" id="34576506"/>
<dbReference type="GO" id="GO:0000287">
    <property type="term" value="F:magnesium ion binding"/>
    <property type="evidence" value="ECO:0007669"/>
    <property type="project" value="InterPro"/>
</dbReference>
<name>A0A1F5LHQ3_PENAI</name>
<feature type="domain" description="4'-phosphopantetheinyl transferase" evidence="3">
    <location>
        <begin position="175"/>
        <end position="276"/>
    </location>
</feature>
<proteinExistence type="predicted"/>
<dbReference type="InterPro" id="IPR055066">
    <property type="entry name" value="AASDHPPT_N"/>
</dbReference>
<organism evidence="5 6">
    <name type="scientific">Penicillium arizonense</name>
    <dbReference type="NCBI Taxonomy" id="1835702"/>
    <lineage>
        <taxon>Eukaryota</taxon>
        <taxon>Fungi</taxon>
        <taxon>Dikarya</taxon>
        <taxon>Ascomycota</taxon>
        <taxon>Pezizomycotina</taxon>
        <taxon>Eurotiomycetes</taxon>
        <taxon>Eurotiomycetidae</taxon>
        <taxon>Eurotiales</taxon>
        <taxon>Aspergillaceae</taxon>
        <taxon>Penicillium</taxon>
    </lineage>
</organism>
<dbReference type="EC" id="2.7.8.7" evidence="1"/>
<dbReference type="InterPro" id="IPR037143">
    <property type="entry name" value="4-PPantetheinyl_Trfase_dom_sf"/>
</dbReference>
<dbReference type="Pfam" id="PF01648">
    <property type="entry name" value="ACPS"/>
    <property type="match status" value="1"/>
</dbReference>
<dbReference type="Gene3D" id="3.90.470.20">
    <property type="entry name" value="4'-phosphopantetheinyl transferase domain"/>
    <property type="match status" value="1"/>
</dbReference>
<dbReference type="RefSeq" id="XP_022488203.1">
    <property type="nucleotide sequence ID" value="XM_022631772.1"/>
</dbReference>
<dbReference type="STRING" id="1835702.A0A1F5LHQ3"/>
<sequence>MWRGVPSTVEGHMRPQDYDRLLQMAYPAATKMVTNNIRQEDVSKPLNSDKVDSSLTSQPTLVRWYIDTRRWDDMALNLPLLQTLSRADQNSIMKYHHLSDKRMSLASQLLKYFFVHQATGKSWNEIIIRRTPVPENRPYYDSSVDFNVSHQASLTLLAGTRAPESNAQTSSYPPRVGIDVACVDEPNRRRSDRPPKTLAALASFVDIFTEVLSPHELETIKNPRATLELARQRGINASDAKNDTEESLALYGMRLFYSVWALKEAYLKMTGDGLLATWVRELQFSNVIAPEPVSKRGVTEYPLCEPNPVDQSTFIAPSVQNWGAPYTDIHITLKGNPVNHVRVQLSAFESDFIVATAAAGSNIGTVSKQVQNDGDHHLPGYYELSDQNGPKDMRIAPSAVRKVGERDPWRVQSAIRDPWLPMQEVDIDLDIRPCAEGRCVHFQNPQSIFAHKPTPSVDSTGSPDLNYC</sequence>
<dbReference type="GO" id="GO:0008897">
    <property type="term" value="F:holo-[acyl-carrier-protein] synthase activity"/>
    <property type="evidence" value="ECO:0007669"/>
    <property type="project" value="UniProtKB-EC"/>
</dbReference>
<dbReference type="EMBL" id="LXJU01000009">
    <property type="protein sequence ID" value="OGE52763.1"/>
    <property type="molecule type" value="Genomic_DNA"/>
</dbReference>